<dbReference type="AlphaFoldDB" id="A0AA48L6S4"/>
<dbReference type="KEGG" id="ccac:CcaHIS019_0506210"/>
<dbReference type="EMBL" id="AP028216">
    <property type="protein sequence ID" value="BEI92993.1"/>
    <property type="molecule type" value="Genomic_DNA"/>
</dbReference>
<accession>A0AA48L6S4</accession>
<sequence>MPPRPAVPQNLLRQPLRALATASASTSSGPFAGLPPLAPASIKPTLPTTMPDAIRKLRETTTPSKGIYCVARLHSRTYLLHPRDVLTLPTLKPMQAPGTTLALTRILEVGGREYAIRSPAADGKELRKSLPKGPGVDASFETIPPWVATCELTVLEHTKSPLTRTLLKKRRKGYQKTIENKQGWTRLRVGDIVLGSGIEPTSEPSS</sequence>
<proteinExistence type="inferred from homology"/>
<feature type="region of interest" description="Disordered" evidence="3">
    <location>
        <begin position="23"/>
        <end position="47"/>
    </location>
</feature>
<dbReference type="Pfam" id="PF00829">
    <property type="entry name" value="Ribosomal_L21p"/>
    <property type="match status" value="1"/>
</dbReference>
<dbReference type="RefSeq" id="XP_060458258.1">
    <property type="nucleotide sequence ID" value="XM_060601801.1"/>
</dbReference>
<dbReference type="SUPFAM" id="SSF141091">
    <property type="entry name" value="L21p-like"/>
    <property type="match status" value="1"/>
</dbReference>
<feature type="compositionally biased region" description="Low complexity" evidence="3">
    <location>
        <begin position="23"/>
        <end position="35"/>
    </location>
</feature>
<evidence type="ECO:0000256" key="3">
    <source>
        <dbReference type="SAM" id="MobiDB-lite"/>
    </source>
</evidence>
<evidence type="ECO:0000256" key="1">
    <source>
        <dbReference type="ARBA" id="ARBA00008563"/>
    </source>
</evidence>
<reference evidence="4" key="1">
    <citation type="journal article" date="2023" name="BMC Genomics">
        <title>Chromosome-level genome assemblies of Cutaneotrichosporon spp. (Trichosporonales, Basidiomycota) reveal imbalanced evolution between nucleotide sequences and chromosome synteny.</title>
        <authorList>
            <person name="Kobayashi Y."/>
            <person name="Kayamori A."/>
            <person name="Aoki K."/>
            <person name="Shiwa Y."/>
            <person name="Matsutani M."/>
            <person name="Fujita N."/>
            <person name="Sugita T."/>
            <person name="Iwasaki W."/>
            <person name="Tanaka N."/>
            <person name="Takashima M."/>
        </authorList>
    </citation>
    <scope>NUCLEOTIDE SEQUENCE</scope>
    <source>
        <strain evidence="4">HIS019</strain>
    </source>
</reference>
<dbReference type="InterPro" id="IPR036164">
    <property type="entry name" value="bL21-like_sf"/>
</dbReference>
<organism evidence="4 5">
    <name type="scientific">Cutaneotrichosporon cavernicola</name>
    <dbReference type="NCBI Taxonomy" id="279322"/>
    <lineage>
        <taxon>Eukaryota</taxon>
        <taxon>Fungi</taxon>
        <taxon>Dikarya</taxon>
        <taxon>Basidiomycota</taxon>
        <taxon>Agaricomycotina</taxon>
        <taxon>Tremellomycetes</taxon>
        <taxon>Trichosporonales</taxon>
        <taxon>Trichosporonaceae</taxon>
        <taxon>Cutaneotrichosporon</taxon>
    </lineage>
</organism>
<protein>
    <recommendedName>
        <fullName evidence="2">Large ribosomal subunit protein bL21m</fullName>
    </recommendedName>
</protein>
<dbReference type="GeneID" id="85496863"/>
<dbReference type="Proteomes" id="UP001233271">
    <property type="component" value="Chromosome 5"/>
</dbReference>
<gene>
    <name evidence="4" type="ORF">CcaverHIS019_0506210</name>
</gene>
<dbReference type="GO" id="GO:0005762">
    <property type="term" value="C:mitochondrial large ribosomal subunit"/>
    <property type="evidence" value="ECO:0007669"/>
    <property type="project" value="TreeGrafter"/>
</dbReference>
<dbReference type="InterPro" id="IPR028909">
    <property type="entry name" value="bL21-like"/>
</dbReference>
<comment type="similarity">
    <text evidence="1">Belongs to the bacterial ribosomal protein bL21 family.</text>
</comment>
<dbReference type="PANTHER" id="PTHR21349">
    <property type="entry name" value="50S RIBOSOMAL PROTEIN L21"/>
    <property type="match status" value="1"/>
</dbReference>
<dbReference type="PANTHER" id="PTHR21349:SF0">
    <property type="entry name" value="LARGE RIBOSOMAL SUBUNIT PROTEIN BL21M"/>
    <property type="match status" value="1"/>
</dbReference>
<evidence type="ECO:0000256" key="2">
    <source>
        <dbReference type="ARBA" id="ARBA00044129"/>
    </source>
</evidence>
<evidence type="ECO:0000313" key="5">
    <source>
        <dbReference type="Proteomes" id="UP001233271"/>
    </source>
</evidence>
<name>A0AA48L6S4_9TREE</name>
<keyword evidence="5" id="KW-1185">Reference proteome</keyword>
<evidence type="ECO:0000313" key="4">
    <source>
        <dbReference type="EMBL" id="BEI92993.1"/>
    </source>
</evidence>
<dbReference type="GO" id="GO:0003735">
    <property type="term" value="F:structural constituent of ribosome"/>
    <property type="evidence" value="ECO:0007669"/>
    <property type="project" value="TreeGrafter"/>
</dbReference>